<dbReference type="EC" id="2.7.11.1" evidence="1"/>
<dbReference type="PROSITE" id="PS50011">
    <property type="entry name" value="PROTEIN_KINASE_DOM"/>
    <property type="match status" value="1"/>
</dbReference>
<feature type="compositionally biased region" description="Polar residues" evidence="6">
    <location>
        <begin position="56"/>
        <end position="79"/>
    </location>
</feature>
<evidence type="ECO:0000256" key="5">
    <source>
        <dbReference type="ARBA" id="ARBA00022840"/>
    </source>
</evidence>
<organism evidence="8 9">
    <name type="scientific">Letharia columbiana</name>
    <dbReference type="NCBI Taxonomy" id="112416"/>
    <lineage>
        <taxon>Eukaryota</taxon>
        <taxon>Fungi</taxon>
        <taxon>Dikarya</taxon>
        <taxon>Ascomycota</taxon>
        <taxon>Pezizomycotina</taxon>
        <taxon>Lecanoromycetes</taxon>
        <taxon>OSLEUM clade</taxon>
        <taxon>Lecanoromycetidae</taxon>
        <taxon>Lecanorales</taxon>
        <taxon>Lecanorineae</taxon>
        <taxon>Parmeliaceae</taxon>
        <taxon>Letharia</taxon>
    </lineage>
</organism>
<keyword evidence="5" id="KW-0067">ATP-binding</keyword>
<dbReference type="AlphaFoldDB" id="A0A8H6L9V3"/>
<dbReference type="InterPro" id="IPR000719">
    <property type="entry name" value="Prot_kinase_dom"/>
</dbReference>
<dbReference type="PANTHER" id="PTHR43671:SF13">
    <property type="entry name" value="SERINE_THREONINE-PROTEIN KINASE NEK2"/>
    <property type="match status" value="1"/>
</dbReference>
<feature type="compositionally biased region" description="Basic and acidic residues" evidence="6">
    <location>
        <begin position="491"/>
        <end position="504"/>
    </location>
</feature>
<dbReference type="Pfam" id="PF00069">
    <property type="entry name" value="Pkinase"/>
    <property type="match status" value="1"/>
</dbReference>
<gene>
    <name evidence="8" type="ORF">HO173_000696</name>
</gene>
<feature type="region of interest" description="Disordered" evidence="6">
    <location>
        <begin position="311"/>
        <end position="341"/>
    </location>
</feature>
<dbReference type="Proteomes" id="UP000578531">
    <property type="component" value="Unassembled WGS sequence"/>
</dbReference>
<evidence type="ECO:0000256" key="2">
    <source>
        <dbReference type="ARBA" id="ARBA00022679"/>
    </source>
</evidence>
<dbReference type="GO" id="GO:0004674">
    <property type="term" value="F:protein serine/threonine kinase activity"/>
    <property type="evidence" value="ECO:0007669"/>
    <property type="project" value="UniProtKB-EC"/>
</dbReference>
<dbReference type="InterPro" id="IPR011009">
    <property type="entry name" value="Kinase-like_dom_sf"/>
</dbReference>
<keyword evidence="3" id="KW-0547">Nucleotide-binding</keyword>
<dbReference type="GeneID" id="59282375"/>
<reference evidence="8 9" key="1">
    <citation type="journal article" date="2020" name="Genomics">
        <title>Complete, high-quality genomes from long-read metagenomic sequencing of two wolf lichen thalli reveals enigmatic genome architecture.</title>
        <authorList>
            <person name="McKenzie S.K."/>
            <person name="Walston R.F."/>
            <person name="Allen J.L."/>
        </authorList>
    </citation>
    <scope>NUCLEOTIDE SEQUENCE [LARGE SCALE GENOMIC DNA]</scope>
    <source>
        <strain evidence="8">WasteWater2</strain>
    </source>
</reference>
<name>A0A8H6L9V3_9LECA</name>
<accession>A0A8H6L9V3</accession>
<protein>
    <recommendedName>
        <fullName evidence="1">non-specific serine/threonine protein kinase</fullName>
        <ecNumber evidence="1">2.7.11.1</ecNumber>
    </recommendedName>
</protein>
<dbReference type="EMBL" id="JACCJC010000002">
    <property type="protein sequence ID" value="KAF6240904.1"/>
    <property type="molecule type" value="Genomic_DNA"/>
</dbReference>
<feature type="region of interest" description="Disordered" evidence="6">
    <location>
        <begin position="489"/>
        <end position="570"/>
    </location>
</feature>
<dbReference type="GO" id="GO:0005524">
    <property type="term" value="F:ATP binding"/>
    <property type="evidence" value="ECO:0007669"/>
    <property type="project" value="UniProtKB-KW"/>
</dbReference>
<dbReference type="InterPro" id="IPR008271">
    <property type="entry name" value="Ser/Thr_kinase_AS"/>
</dbReference>
<dbReference type="SMART" id="SM00220">
    <property type="entry name" value="S_TKc"/>
    <property type="match status" value="1"/>
</dbReference>
<dbReference type="Gene3D" id="3.30.200.20">
    <property type="entry name" value="Phosphorylase Kinase, domain 1"/>
    <property type="match status" value="1"/>
</dbReference>
<evidence type="ECO:0000259" key="7">
    <source>
        <dbReference type="PROSITE" id="PS50011"/>
    </source>
</evidence>
<keyword evidence="9" id="KW-1185">Reference proteome</keyword>
<dbReference type="Gene3D" id="1.10.510.10">
    <property type="entry name" value="Transferase(Phosphotransferase) domain 1"/>
    <property type="match status" value="1"/>
</dbReference>
<comment type="caution">
    <text evidence="8">The sequence shown here is derived from an EMBL/GenBank/DDBJ whole genome shotgun (WGS) entry which is preliminary data.</text>
</comment>
<dbReference type="SUPFAM" id="SSF56112">
    <property type="entry name" value="Protein kinase-like (PK-like)"/>
    <property type="match status" value="1"/>
</dbReference>
<proteinExistence type="predicted"/>
<evidence type="ECO:0000256" key="3">
    <source>
        <dbReference type="ARBA" id="ARBA00022741"/>
    </source>
</evidence>
<keyword evidence="2" id="KW-0808">Transferase</keyword>
<dbReference type="RefSeq" id="XP_037170152.1">
    <property type="nucleotide sequence ID" value="XM_037302645.1"/>
</dbReference>
<evidence type="ECO:0000256" key="6">
    <source>
        <dbReference type="SAM" id="MobiDB-lite"/>
    </source>
</evidence>
<feature type="region of interest" description="Disordered" evidence="6">
    <location>
        <begin position="1"/>
        <end position="79"/>
    </location>
</feature>
<feature type="domain" description="Protein kinase" evidence="7">
    <location>
        <begin position="127"/>
        <end position="428"/>
    </location>
</feature>
<evidence type="ECO:0000256" key="4">
    <source>
        <dbReference type="ARBA" id="ARBA00022777"/>
    </source>
</evidence>
<feature type="compositionally biased region" description="Gly residues" evidence="6">
    <location>
        <begin position="505"/>
        <end position="535"/>
    </location>
</feature>
<sequence>MVIRKRGREPEQSDWGAQGRLRSRPKPNPPNVQLPSEQSKQRGKPRRLRLIPPRLQNQTGPSGAESTDPGSSHSETSTCYSQDVTNYDVDRGVEAAGTPQAGDIEYWGKQKGAAEFIRSQSGLETSWVGIRPLGKGGCGIAGLWELRGDDGQVINQMVIKQETHTKNNWKKRTSIRKVPQEVKVMSKLNKTHCHAIPRLFNYKRYPHVFKHRMYMEYCPYKDLSVLCKRYGRFRQHLPEPFLWDTFYHLVEAATAMRKGSKCGIGDFEIVHRDLKPGNVFLGEVNEDKGFPFYPVAKTGDFGLAVMTSAKDPSNPSRYRGPGTQGYLAPEQVNDDTPKEEQGKLSSYTNVWAIGATMLELLTLYAHLDYINDPEYNDAGRIRVIETNKEPEYSQDLRDLIKACIEPKPLERIKLEDLRARIKSYHDRIIREYRQSSNDWRARYESDSLLYYARNEINNMPTGEWEPYKAISPSKPEEVKFPDHAWPVVFPRFDDGPEAGGKKGGDGNGVAGKEGGGIKGLKGGLPGGAPDGGTDGNSGDSLSPPPSDPQPPTSFHVPAPRRLRNGSIFGY</sequence>
<dbReference type="InterPro" id="IPR050660">
    <property type="entry name" value="NEK_Ser/Thr_kinase"/>
</dbReference>
<evidence type="ECO:0000313" key="9">
    <source>
        <dbReference type="Proteomes" id="UP000578531"/>
    </source>
</evidence>
<evidence type="ECO:0000313" key="8">
    <source>
        <dbReference type="EMBL" id="KAF6240904.1"/>
    </source>
</evidence>
<dbReference type="PANTHER" id="PTHR43671">
    <property type="entry name" value="SERINE/THREONINE-PROTEIN KINASE NEK"/>
    <property type="match status" value="1"/>
</dbReference>
<dbReference type="OrthoDB" id="310217at2759"/>
<feature type="compositionally biased region" description="Pro residues" evidence="6">
    <location>
        <begin position="542"/>
        <end position="551"/>
    </location>
</feature>
<keyword evidence="4" id="KW-0418">Kinase</keyword>
<evidence type="ECO:0000256" key="1">
    <source>
        <dbReference type="ARBA" id="ARBA00012513"/>
    </source>
</evidence>
<dbReference type="PROSITE" id="PS00108">
    <property type="entry name" value="PROTEIN_KINASE_ST"/>
    <property type="match status" value="1"/>
</dbReference>